<dbReference type="EMBL" id="LQOK01000021">
    <property type="protein sequence ID" value="ORV01306.1"/>
    <property type="molecule type" value="Genomic_DNA"/>
</dbReference>
<dbReference type="InterPro" id="IPR011990">
    <property type="entry name" value="TPR-like_helical_dom_sf"/>
</dbReference>
<evidence type="ECO:0008006" key="3">
    <source>
        <dbReference type="Google" id="ProtNLM"/>
    </source>
</evidence>
<organism evidence="1 2">
    <name type="scientific">Mycobacterium bohemicum</name>
    <dbReference type="NCBI Taxonomy" id="56425"/>
    <lineage>
        <taxon>Bacteria</taxon>
        <taxon>Bacillati</taxon>
        <taxon>Actinomycetota</taxon>
        <taxon>Actinomycetes</taxon>
        <taxon>Mycobacteriales</taxon>
        <taxon>Mycobacteriaceae</taxon>
        <taxon>Mycobacterium</taxon>
    </lineage>
</organism>
<comment type="caution">
    <text evidence="1">The sequence shown here is derived from an EMBL/GenBank/DDBJ whole genome shotgun (WGS) entry which is preliminary data.</text>
</comment>
<sequence length="258" mass="27049">MAAAAFGERPERWPLPTAATPAQMWLRAVACGGQGRYGAAYRDLAALRRIGSGPLVSLAHSTQGSFLRQLGWHTVARGWDGRALALAGADPEARADALIGLAADALGVGRFPAAATLLARADRVLTAGPAPDRLPVRRGWVAAELAMASGDGRAAVRHATEAVRLARAMVRPSARHRVKSDVVLAAALCSAGDIERARAVAEASLGDAGRLGLLPLRWALACLLIDIGSVTFQPRKLLEIRDICAGEIRHAGATWRSA</sequence>
<dbReference type="Gene3D" id="1.25.40.10">
    <property type="entry name" value="Tetratricopeptide repeat domain"/>
    <property type="match status" value="1"/>
</dbReference>
<evidence type="ECO:0000313" key="1">
    <source>
        <dbReference type="EMBL" id="ORV01306.1"/>
    </source>
</evidence>
<evidence type="ECO:0000313" key="2">
    <source>
        <dbReference type="Proteomes" id="UP000193990"/>
    </source>
</evidence>
<protein>
    <recommendedName>
        <fullName evidence="3">MalT-like TPR region domain-containing protein</fullName>
    </recommendedName>
</protein>
<dbReference type="SUPFAM" id="SSF48452">
    <property type="entry name" value="TPR-like"/>
    <property type="match status" value="1"/>
</dbReference>
<dbReference type="STRING" id="56425.AWB93_07600"/>
<proteinExistence type="predicted"/>
<accession>A0A1X1R8J6</accession>
<dbReference type="Proteomes" id="UP000193990">
    <property type="component" value="Unassembled WGS sequence"/>
</dbReference>
<keyword evidence="2" id="KW-1185">Reference proteome</keyword>
<gene>
    <name evidence="1" type="ORF">AWB93_07600</name>
</gene>
<name>A0A1X1R8J6_MYCBE</name>
<dbReference type="AlphaFoldDB" id="A0A1X1R8J6"/>
<reference evidence="1 2" key="1">
    <citation type="submission" date="2016-01" db="EMBL/GenBank/DDBJ databases">
        <title>The new phylogeny of the genus Mycobacterium.</title>
        <authorList>
            <person name="Tarcisio F."/>
            <person name="Conor M."/>
            <person name="Antonella G."/>
            <person name="Elisabetta G."/>
            <person name="Giulia F.S."/>
            <person name="Sara T."/>
            <person name="Anna F."/>
            <person name="Clotilde B."/>
            <person name="Roberto B."/>
            <person name="Veronica D.S."/>
            <person name="Fabio R."/>
            <person name="Monica P."/>
            <person name="Olivier J."/>
            <person name="Enrico T."/>
            <person name="Nicola S."/>
        </authorList>
    </citation>
    <scope>NUCLEOTIDE SEQUENCE [LARGE SCALE GENOMIC DNA]</scope>
    <source>
        <strain evidence="1 2">DSM 44277</strain>
    </source>
</reference>